<organism evidence="1 2">
    <name type="scientific">Candidatus Collierbacteria bacterium CG17_big_fil_post_rev_8_21_14_2_50_45_7</name>
    <dbReference type="NCBI Taxonomy" id="1974536"/>
    <lineage>
        <taxon>Bacteria</taxon>
        <taxon>Candidatus Collieribacteriota</taxon>
    </lineage>
</organism>
<evidence type="ECO:0008006" key="3">
    <source>
        <dbReference type="Google" id="ProtNLM"/>
    </source>
</evidence>
<protein>
    <recommendedName>
        <fullName evidence="3">Transposase</fullName>
    </recommendedName>
</protein>
<dbReference type="EMBL" id="PFFO01000088">
    <property type="protein sequence ID" value="PIW07870.1"/>
    <property type="molecule type" value="Genomic_DNA"/>
</dbReference>
<evidence type="ECO:0000313" key="1">
    <source>
        <dbReference type="EMBL" id="PIW07870.1"/>
    </source>
</evidence>
<proteinExistence type="predicted"/>
<comment type="caution">
    <text evidence="1">The sequence shown here is derived from an EMBL/GenBank/DDBJ whole genome shotgun (WGS) entry which is preliminary data.</text>
</comment>
<dbReference type="Proteomes" id="UP000230556">
    <property type="component" value="Unassembled WGS sequence"/>
</dbReference>
<sequence>MKSGKRRYRCLSCNKTFVRERKKWGTPWQDFKDWYRYVKGRVNREELGDQRKRSRQTISSRFHVFLAAVVSPELVWNVLPPRKTEEKWCYGVDGKWLHREGVFLVHRDITHKQNLWWSYVPSESYAALDNDVKHLVGLLGTNTPASAVSDWKRAIQMAVGQYFGLIPHQRCLAHVIRYSNTLLPKRSPLLATRHLRAIGKSLLNVENVEEKGQWLHLLTNWGYEYGHLLIEKTVVPSGSRRKWWYTHGSLRRGWRLLTTDTNFFFSFLTIKGLPKTNNSLEGVNRNLNGKLGDHRGLILSYQVSFLSWVMAFSRVTTDTQLKQLWVEWKRRRL</sequence>
<gene>
    <name evidence="1" type="ORF">COW38_02030</name>
</gene>
<evidence type="ECO:0000313" key="2">
    <source>
        <dbReference type="Proteomes" id="UP000230556"/>
    </source>
</evidence>
<dbReference type="AlphaFoldDB" id="A0A2M7FQ54"/>
<accession>A0A2M7FQ54</accession>
<reference evidence="2" key="1">
    <citation type="submission" date="2017-09" db="EMBL/GenBank/DDBJ databases">
        <title>Depth-based differentiation of microbial function through sediment-hosted aquifers and enrichment of novel symbionts in the deep terrestrial subsurface.</title>
        <authorList>
            <person name="Probst A.J."/>
            <person name="Ladd B."/>
            <person name="Jarett J.K."/>
            <person name="Geller-Mcgrath D.E."/>
            <person name="Sieber C.M.K."/>
            <person name="Emerson J.B."/>
            <person name="Anantharaman K."/>
            <person name="Thomas B.C."/>
            <person name="Malmstrom R."/>
            <person name="Stieglmeier M."/>
            <person name="Klingl A."/>
            <person name="Woyke T."/>
            <person name="Ryan C.M."/>
            <person name="Banfield J.F."/>
        </authorList>
    </citation>
    <scope>NUCLEOTIDE SEQUENCE [LARGE SCALE GENOMIC DNA]</scope>
</reference>
<name>A0A2M7FQ54_9BACT</name>